<dbReference type="PROSITE" id="PS51257">
    <property type="entry name" value="PROKAR_LIPOPROTEIN"/>
    <property type="match status" value="1"/>
</dbReference>
<dbReference type="Proteomes" id="UP000190961">
    <property type="component" value="Unassembled WGS sequence"/>
</dbReference>
<organism evidence="2 3">
    <name type="scientific">Ohtaekwangia koreensis</name>
    <dbReference type="NCBI Taxonomy" id="688867"/>
    <lineage>
        <taxon>Bacteria</taxon>
        <taxon>Pseudomonadati</taxon>
        <taxon>Bacteroidota</taxon>
        <taxon>Cytophagia</taxon>
        <taxon>Cytophagales</taxon>
        <taxon>Fulvivirgaceae</taxon>
        <taxon>Ohtaekwangia</taxon>
    </lineage>
</organism>
<dbReference type="AlphaFoldDB" id="A0A1T5K5E8"/>
<protein>
    <submittedName>
        <fullName evidence="2">Uncharacterized protein</fullName>
    </submittedName>
</protein>
<evidence type="ECO:0000256" key="1">
    <source>
        <dbReference type="SAM" id="SignalP"/>
    </source>
</evidence>
<evidence type="ECO:0000313" key="3">
    <source>
        <dbReference type="Proteomes" id="UP000190961"/>
    </source>
</evidence>
<gene>
    <name evidence="2" type="ORF">SAMN05660236_1837</name>
</gene>
<keyword evidence="1" id="KW-0732">Signal</keyword>
<feature type="signal peptide" evidence="1">
    <location>
        <begin position="1"/>
        <end position="18"/>
    </location>
</feature>
<reference evidence="2 3" key="1">
    <citation type="submission" date="2017-02" db="EMBL/GenBank/DDBJ databases">
        <authorList>
            <person name="Peterson S.W."/>
        </authorList>
    </citation>
    <scope>NUCLEOTIDE SEQUENCE [LARGE SCALE GENOMIC DNA]</scope>
    <source>
        <strain evidence="2 3">DSM 25262</strain>
    </source>
</reference>
<dbReference type="EMBL" id="FUZU01000001">
    <property type="protein sequence ID" value="SKC58844.1"/>
    <property type="molecule type" value="Genomic_DNA"/>
</dbReference>
<dbReference type="STRING" id="688867.SAMN05660236_1837"/>
<evidence type="ECO:0000313" key="2">
    <source>
        <dbReference type="EMBL" id="SKC58844.1"/>
    </source>
</evidence>
<dbReference type="RefSeq" id="WP_079686351.1">
    <property type="nucleotide sequence ID" value="NZ_FUZU01000001.1"/>
</dbReference>
<name>A0A1T5K5E8_9BACT</name>
<accession>A0A1T5K5E8</accession>
<proteinExistence type="predicted"/>
<sequence length="185" mass="19573">MKRKFTNALLLVVAVVLASCGDDDEGPSSYYTLDGSKETLVSGVFFYDNSPGESNSGKDIYYHQVILVSAGIDLTGTSATGTGDLVTFMLASETAQLETGTHSFVGDDMEAEPKDFVYGDIAVGFNASSGNSTAEYDFTSGTVTVAKSGDIYTIDFEGKIVVENQTQEHAVTGHYSGPLTSILND</sequence>
<keyword evidence="3" id="KW-1185">Reference proteome</keyword>
<feature type="chain" id="PRO_5012707701" evidence="1">
    <location>
        <begin position="19"/>
        <end position="185"/>
    </location>
</feature>